<evidence type="ECO:0000256" key="3">
    <source>
        <dbReference type="ARBA" id="ARBA00022723"/>
    </source>
</evidence>
<dbReference type="Pfam" id="PF08240">
    <property type="entry name" value="ADH_N"/>
    <property type="match status" value="1"/>
</dbReference>
<evidence type="ECO:0000313" key="8">
    <source>
        <dbReference type="Proteomes" id="UP001480595"/>
    </source>
</evidence>
<comment type="caution">
    <text evidence="7">The sequence shown here is derived from an EMBL/GenBank/DDBJ whole genome shotgun (WGS) entry which is preliminary data.</text>
</comment>
<dbReference type="RefSeq" id="XP_066715286.1">
    <property type="nucleotide sequence ID" value="XM_066859799.1"/>
</dbReference>
<reference evidence="7 8" key="1">
    <citation type="submission" date="2023-01" db="EMBL/GenBank/DDBJ databases">
        <title>Analysis of 21 Apiospora genomes using comparative genomics revels a genus with tremendous synthesis potential of carbohydrate active enzymes and secondary metabolites.</title>
        <authorList>
            <person name="Sorensen T."/>
        </authorList>
    </citation>
    <scope>NUCLEOTIDE SEQUENCE [LARGE SCALE GENOMIC DNA]</scope>
    <source>
        <strain evidence="7 8">CBS 135458</strain>
    </source>
</reference>
<evidence type="ECO:0000256" key="2">
    <source>
        <dbReference type="ARBA" id="ARBA00008072"/>
    </source>
</evidence>
<proteinExistence type="inferred from homology"/>
<dbReference type="InterPro" id="IPR020843">
    <property type="entry name" value="ER"/>
</dbReference>
<dbReference type="Proteomes" id="UP001480595">
    <property type="component" value="Unassembled WGS sequence"/>
</dbReference>
<dbReference type="SUPFAM" id="SSF51735">
    <property type="entry name" value="NAD(P)-binding Rossmann-fold domains"/>
    <property type="match status" value="1"/>
</dbReference>
<evidence type="ECO:0000256" key="5">
    <source>
        <dbReference type="ARBA" id="ARBA00023002"/>
    </source>
</evidence>
<gene>
    <name evidence="7" type="ORF">PG994_008390</name>
</gene>
<sequence>MTQPPPPVPDHMQAVQVVEHNAPYQLRTVPVPTIDAEDLGPHDLLVKVAAASYCHTDGMVAAGVFGDRLPVTASHEGSGTVVRVGGGGDASSSGFRVGDRVMCGLPFHPCGSCGDCRGGQDGEGIDDEGRQQYCASTEGHVGVHIDGCFAEYVRVGARFTTKLPQGVSLLRAAPLACAGRTVWRAVLQTGLKRGQWIAIVGSGGGLGHLGIQFAKKALGLRVIGIDARDEALTLSDSMGADATNGPGADATVVLSDAPGAAALGCAVTRMHGTVVQVAQPDEVSVPFQELVFRDIRLKGSLLCSPAESRAMLEAVAAHGVEVRTNLFRGLDSIGELMERVKGGRVQGKAVIVVDQRQIDVEEVRSNHAFSWWTLAAGFQSM</sequence>
<organism evidence="7 8">
    <name type="scientific">Apiospora phragmitis</name>
    <dbReference type="NCBI Taxonomy" id="2905665"/>
    <lineage>
        <taxon>Eukaryota</taxon>
        <taxon>Fungi</taxon>
        <taxon>Dikarya</taxon>
        <taxon>Ascomycota</taxon>
        <taxon>Pezizomycotina</taxon>
        <taxon>Sordariomycetes</taxon>
        <taxon>Xylariomycetidae</taxon>
        <taxon>Amphisphaeriales</taxon>
        <taxon>Apiosporaceae</taxon>
        <taxon>Apiospora</taxon>
    </lineage>
</organism>
<evidence type="ECO:0000256" key="4">
    <source>
        <dbReference type="ARBA" id="ARBA00022833"/>
    </source>
</evidence>
<protein>
    <submittedName>
        <fullName evidence="7">Alcohol dehydrogenase 4</fullName>
    </submittedName>
</protein>
<comment type="cofactor">
    <cofactor evidence="1">
        <name>Zn(2+)</name>
        <dbReference type="ChEBI" id="CHEBI:29105"/>
    </cofactor>
</comment>
<dbReference type="GeneID" id="92092862"/>
<dbReference type="PANTHER" id="PTHR42940">
    <property type="entry name" value="ALCOHOL DEHYDROGENASE 1-RELATED"/>
    <property type="match status" value="1"/>
</dbReference>
<dbReference type="PANTHER" id="PTHR42940:SF8">
    <property type="entry name" value="VACUOLAR PROTEIN SORTING-ASSOCIATED PROTEIN 11"/>
    <property type="match status" value="1"/>
</dbReference>
<dbReference type="Gene3D" id="3.40.50.720">
    <property type="entry name" value="NAD(P)-binding Rossmann-like Domain"/>
    <property type="match status" value="1"/>
</dbReference>
<evidence type="ECO:0000256" key="1">
    <source>
        <dbReference type="ARBA" id="ARBA00001947"/>
    </source>
</evidence>
<dbReference type="EMBL" id="JAQQWL010000008">
    <property type="protein sequence ID" value="KAK8062024.1"/>
    <property type="molecule type" value="Genomic_DNA"/>
</dbReference>
<dbReference type="SUPFAM" id="SSF50129">
    <property type="entry name" value="GroES-like"/>
    <property type="match status" value="1"/>
</dbReference>
<keyword evidence="3" id="KW-0479">Metal-binding</keyword>
<name>A0ABR1USW0_9PEZI</name>
<dbReference type="InterPro" id="IPR011032">
    <property type="entry name" value="GroES-like_sf"/>
</dbReference>
<dbReference type="Gene3D" id="3.90.180.10">
    <property type="entry name" value="Medium-chain alcohol dehydrogenases, catalytic domain"/>
    <property type="match status" value="1"/>
</dbReference>
<dbReference type="InterPro" id="IPR013149">
    <property type="entry name" value="ADH-like_C"/>
</dbReference>
<comment type="similarity">
    <text evidence="2">Belongs to the zinc-containing alcohol dehydrogenase family.</text>
</comment>
<evidence type="ECO:0000313" key="7">
    <source>
        <dbReference type="EMBL" id="KAK8062024.1"/>
    </source>
</evidence>
<keyword evidence="8" id="KW-1185">Reference proteome</keyword>
<feature type="domain" description="Enoyl reductase (ER)" evidence="6">
    <location>
        <begin position="21"/>
        <end position="351"/>
    </location>
</feature>
<evidence type="ECO:0000259" key="6">
    <source>
        <dbReference type="SMART" id="SM00829"/>
    </source>
</evidence>
<dbReference type="SMART" id="SM00829">
    <property type="entry name" value="PKS_ER"/>
    <property type="match status" value="1"/>
</dbReference>
<dbReference type="InterPro" id="IPR036291">
    <property type="entry name" value="NAD(P)-bd_dom_sf"/>
</dbReference>
<dbReference type="InterPro" id="IPR013154">
    <property type="entry name" value="ADH-like_N"/>
</dbReference>
<keyword evidence="5" id="KW-0560">Oxidoreductase</keyword>
<accession>A0ABR1USW0</accession>
<keyword evidence="4" id="KW-0862">Zinc</keyword>
<dbReference type="Pfam" id="PF00107">
    <property type="entry name" value="ADH_zinc_N"/>
    <property type="match status" value="1"/>
</dbReference>